<keyword evidence="10" id="KW-1185">Reference proteome</keyword>
<evidence type="ECO:0000313" key="10">
    <source>
        <dbReference type="Proteomes" id="UP000091967"/>
    </source>
</evidence>
<evidence type="ECO:0000256" key="3">
    <source>
        <dbReference type="ARBA" id="ARBA00022448"/>
    </source>
</evidence>
<evidence type="ECO:0000256" key="2">
    <source>
        <dbReference type="ARBA" id="ARBA00010992"/>
    </source>
</evidence>
<sequence>MSRSDNGRLAGLKQRLEAFFERQIHERDEFGNSLAGVSEPVLRKGVDALCTELPSLERLQVERAAEVAKNGNYYYRLSKGLINNLSPVVELTQDEKDNLISERERLFSQRGMLSIICTVSLAAFLQGHVQSSINAMSLFVETVGIDIENKGEMQGNGADSIAQWQLGAMNAIPFLMAAFPGAPLSLPVNYCFGRRGALGLSALLIIASSIGSAFAKTWQQVLGARIVGGIAMGIKAVSAPILASETAVGYWRGSTILAWQLWVACGIMIGFVANFIISAATNTLDGKPNAELNQHGGRYHALQWIAAAPAIPSLFLFIAVCYCYESPRFYMRPDTPNYNLGRAFDILLQVRKTRLQATRDLFLIWWSNEEGRSIRAETHKNHNEETIHQDHRNAENADGFRNSRIASSGLTYSSLILVVMKLSADQYKPLFTRRRLRNALWSSCTVALAQQLCGINVFAFYSNGIFSDYGVRTSMGYSFGFGCVNFFFGLLAMRSIDIIGRRRWLLSTLPVMSLFLMAATIAYAVGPQDTTGGQSRPEANTSAAIAGIIFIYLFSAAYSPSLGPIPFTLASESFPLKHREAVCIPPYLTISQVTNARQGASVAISINLFFAGLLTILLPRINAQFKMAGTLGFFAGLNVVAFVLIFFFVEETKQLTLEELDQVFDNPKGQFVNYQMTRRLPFLSKKYLLWKDAERPQAYDEWALENRQGSDWGGRG</sequence>
<feature type="transmembrane region" description="Helical" evidence="7">
    <location>
        <begin position="600"/>
        <end position="621"/>
    </location>
</feature>
<feature type="transmembrane region" description="Helical" evidence="7">
    <location>
        <begin position="171"/>
        <end position="190"/>
    </location>
</feature>
<feature type="transmembrane region" description="Helical" evidence="7">
    <location>
        <begin position="504"/>
        <end position="525"/>
    </location>
</feature>
<dbReference type="InterPro" id="IPR003663">
    <property type="entry name" value="Sugar/inositol_transpt"/>
</dbReference>
<gene>
    <name evidence="9" type="ORF">FPOA_10868</name>
</gene>
<dbReference type="GO" id="GO:0015798">
    <property type="term" value="P:myo-inositol transport"/>
    <property type="evidence" value="ECO:0007669"/>
    <property type="project" value="UniProtKB-ARBA"/>
</dbReference>
<keyword evidence="5 7" id="KW-1133">Transmembrane helix</keyword>
<feature type="transmembrane region" description="Helical" evidence="7">
    <location>
        <begin position="221"/>
        <end position="244"/>
    </location>
</feature>
<evidence type="ECO:0000256" key="7">
    <source>
        <dbReference type="SAM" id="Phobius"/>
    </source>
</evidence>
<dbReference type="GO" id="GO:0016020">
    <property type="term" value="C:membrane"/>
    <property type="evidence" value="ECO:0007669"/>
    <property type="project" value="UniProtKB-SubCell"/>
</dbReference>
<dbReference type="Pfam" id="PF00083">
    <property type="entry name" value="Sugar_tr"/>
    <property type="match status" value="2"/>
</dbReference>
<dbReference type="InterPro" id="IPR005829">
    <property type="entry name" value="Sugar_transporter_CS"/>
</dbReference>
<evidence type="ECO:0000313" key="9">
    <source>
        <dbReference type="EMBL" id="OBS19145.1"/>
    </source>
</evidence>
<evidence type="ECO:0000256" key="5">
    <source>
        <dbReference type="ARBA" id="ARBA00022989"/>
    </source>
</evidence>
<reference evidence="9 10" key="1">
    <citation type="submission" date="2016-06" db="EMBL/GenBank/DDBJ databases">
        <title>Living apart together: crosstalk between the core and supernumerary genomes in a fungal plant pathogen.</title>
        <authorList>
            <person name="Vanheule A."/>
            <person name="Audenaert K."/>
            <person name="Warris S."/>
            <person name="Van De Geest H."/>
            <person name="Schijlen E."/>
            <person name="Hofte M."/>
            <person name="De Saeger S."/>
            <person name="Haesaert G."/>
            <person name="Waalwijk C."/>
            <person name="Van Der Lee T."/>
        </authorList>
    </citation>
    <scope>NUCLEOTIDE SEQUENCE [LARGE SCALE GENOMIC DNA]</scope>
    <source>
        <strain evidence="9 10">2516</strain>
    </source>
</reference>
<dbReference type="AlphaFoldDB" id="A0A1B8AF87"/>
<evidence type="ECO:0000256" key="6">
    <source>
        <dbReference type="ARBA" id="ARBA00023136"/>
    </source>
</evidence>
<evidence type="ECO:0000259" key="8">
    <source>
        <dbReference type="PROSITE" id="PS50850"/>
    </source>
</evidence>
<dbReference type="GO" id="GO:0022857">
    <property type="term" value="F:transmembrane transporter activity"/>
    <property type="evidence" value="ECO:0007669"/>
    <property type="project" value="InterPro"/>
</dbReference>
<protein>
    <recommendedName>
        <fullName evidence="8">Major facilitator superfamily (MFS) profile domain-containing protein</fullName>
    </recommendedName>
</protein>
<name>A0A1B8AF87_FUSPO</name>
<dbReference type="SUPFAM" id="SSF103473">
    <property type="entry name" value="MFS general substrate transporter"/>
    <property type="match status" value="1"/>
</dbReference>
<feature type="transmembrane region" description="Helical" evidence="7">
    <location>
        <begin position="111"/>
        <end position="129"/>
    </location>
</feature>
<comment type="similarity">
    <text evidence="2">Belongs to the major facilitator superfamily. Sugar transporter (TC 2.A.1.1) family.</text>
</comment>
<feature type="transmembrane region" description="Helical" evidence="7">
    <location>
        <begin position="474"/>
        <end position="492"/>
    </location>
</feature>
<dbReference type="InterPro" id="IPR036259">
    <property type="entry name" value="MFS_trans_sf"/>
</dbReference>
<dbReference type="PRINTS" id="PR00171">
    <property type="entry name" value="SUGRTRNSPORT"/>
</dbReference>
<keyword evidence="4 7" id="KW-0812">Transmembrane</keyword>
<keyword evidence="6 7" id="KW-0472">Membrane</keyword>
<dbReference type="InterPro" id="IPR020846">
    <property type="entry name" value="MFS_dom"/>
</dbReference>
<dbReference type="STRING" id="36050.A0A1B8AF87"/>
<dbReference type="PROSITE" id="PS00217">
    <property type="entry name" value="SUGAR_TRANSPORT_2"/>
    <property type="match status" value="1"/>
</dbReference>
<feature type="transmembrane region" description="Helical" evidence="7">
    <location>
        <begin position="301"/>
        <end position="324"/>
    </location>
</feature>
<dbReference type="PANTHER" id="PTHR48020">
    <property type="entry name" value="PROTON MYO-INOSITOL COTRANSPORTER"/>
    <property type="match status" value="1"/>
</dbReference>
<dbReference type="PANTHER" id="PTHR48020:SF12">
    <property type="entry name" value="PROTON MYO-INOSITOL COTRANSPORTER"/>
    <property type="match status" value="1"/>
</dbReference>
<accession>A0A1B8AF87</accession>
<evidence type="ECO:0000256" key="1">
    <source>
        <dbReference type="ARBA" id="ARBA00004141"/>
    </source>
</evidence>
<proteinExistence type="inferred from homology"/>
<dbReference type="OMA" id="TAVGFWR"/>
<dbReference type="GO" id="GO:0015791">
    <property type="term" value="P:polyol transmembrane transport"/>
    <property type="evidence" value="ECO:0007669"/>
    <property type="project" value="UniProtKB-ARBA"/>
</dbReference>
<dbReference type="InterPro" id="IPR005828">
    <property type="entry name" value="MFS_sugar_transport-like"/>
</dbReference>
<dbReference type="Proteomes" id="UP000091967">
    <property type="component" value="Unassembled WGS sequence"/>
</dbReference>
<organism evidence="9 10">
    <name type="scientific">Fusarium poae</name>
    <dbReference type="NCBI Taxonomy" id="36050"/>
    <lineage>
        <taxon>Eukaryota</taxon>
        <taxon>Fungi</taxon>
        <taxon>Dikarya</taxon>
        <taxon>Ascomycota</taxon>
        <taxon>Pezizomycotina</taxon>
        <taxon>Sordariomycetes</taxon>
        <taxon>Hypocreomycetidae</taxon>
        <taxon>Hypocreales</taxon>
        <taxon>Nectriaceae</taxon>
        <taxon>Fusarium</taxon>
    </lineage>
</organism>
<keyword evidence="3" id="KW-0813">Transport</keyword>
<comment type="caution">
    <text evidence="9">The sequence shown here is derived from an EMBL/GenBank/DDBJ whole genome shotgun (WGS) entry which is preliminary data.</text>
</comment>
<feature type="transmembrane region" description="Helical" evidence="7">
    <location>
        <begin position="256"/>
        <end position="281"/>
    </location>
</feature>
<feature type="transmembrane region" description="Helical" evidence="7">
    <location>
        <begin position="197"/>
        <end position="215"/>
    </location>
</feature>
<comment type="subcellular location">
    <subcellularLocation>
        <location evidence="1">Membrane</location>
        <topology evidence="1">Multi-pass membrane protein</topology>
    </subcellularLocation>
</comment>
<dbReference type="EMBL" id="LYXU01000004">
    <property type="protein sequence ID" value="OBS19145.1"/>
    <property type="molecule type" value="Genomic_DNA"/>
</dbReference>
<dbReference type="Gene3D" id="1.20.1250.20">
    <property type="entry name" value="MFS general substrate transporter like domains"/>
    <property type="match status" value="1"/>
</dbReference>
<feature type="transmembrane region" description="Helical" evidence="7">
    <location>
        <begin position="439"/>
        <end position="462"/>
    </location>
</feature>
<dbReference type="PROSITE" id="PS00216">
    <property type="entry name" value="SUGAR_TRANSPORT_1"/>
    <property type="match status" value="1"/>
</dbReference>
<feature type="transmembrane region" description="Helical" evidence="7">
    <location>
        <begin position="545"/>
        <end position="569"/>
    </location>
</feature>
<dbReference type="InterPro" id="IPR050814">
    <property type="entry name" value="Myo-inositol_Transporter"/>
</dbReference>
<dbReference type="PROSITE" id="PS50850">
    <property type="entry name" value="MFS"/>
    <property type="match status" value="1"/>
</dbReference>
<feature type="domain" description="Major facilitator superfamily (MFS) profile" evidence="8">
    <location>
        <begin position="115"/>
        <end position="653"/>
    </location>
</feature>
<feature type="transmembrane region" description="Helical" evidence="7">
    <location>
        <begin position="627"/>
        <end position="649"/>
    </location>
</feature>
<evidence type="ECO:0000256" key="4">
    <source>
        <dbReference type="ARBA" id="ARBA00022692"/>
    </source>
</evidence>